<dbReference type="OrthoDB" id="10559063at2759"/>
<feature type="transmembrane region" description="Helical" evidence="1">
    <location>
        <begin position="148"/>
        <end position="170"/>
    </location>
</feature>
<name>A0A815WUI1_9BILA</name>
<evidence type="ECO:0000256" key="1">
    <source>
        <dbReference type="SAM" id="Phobius"/>
    </source>
</evidence>
<dbReference type="Proteomes" id="UP000663824">
    <property type="component" value="Unassembled WGS sequence"/>
</dbReference>
<feature type="transmembrane region" description="Helical" evidence="1">
    <location>
        <begin position="70"/>
        <end position="89"/>
    </location>
</feature>
<reference evidence="2" key="1">
    <citation type="submission" date="2021-02" db="EMBL/GenBank/DDBJ databases">
        <authorList>
            <person name="Nowell W R."/>
        </authorList>
    </citation>
    <scope>NUCLEOTIDE SEQUENCE</scope>
</reference>
<dbReference type="AlphaFoldDB" id="A0A815WUI1"/>
<evidence type="ECO:0008006" key="5">
    <source>
        <dbReference type="Google" id="ProtNLM"/>
    </source>
</evidence>
<protein>
    <recommendedName>
        <fullName evidence="5">Transmembrane protein</fullName>
    </recommendedName>
</protein>
<dbReference type="EMBL" id="CAJNRE010006732">
    <property type="protein sequence ID" value="CAF2058368.1"/>
    <property type="molecule type" value="Genomic_DNA"/>
</dbReference>
<accession>A0A815WUI1</accession>
<keyword evidence="1" id="KW-1133">Transmembrane helix</keyword>
<feature type="transmembrane region" description="Helical" evidence="1">
    <location>
        <begin position="38"/>
        <end position="64"/>
    </location>
</feature>
<keyword evidence="1" id="KW-0812">Transmembrane</keyword>
<gene>
    <name evidence="2" type="ORF">KQP761_LOCUS17862</name>
    <name evidence="3" type="ORF">MBJ925_LOCUS14410</name>
</gene>
<dbReference type="EMBL" id="CAJNOW010009054">
    <property type="protein sequence ID" value="CAF1553885.1"/>
    <property type="molecule type" value="Genomic_DNA"/>
</dbReference>
<sequence>MKHEQGSEQVAMIEDQSMPRVKPLSPTEDPQIQRIRKILLIILGIFIALSVIRTIVTFIYAYIGSRPQDAALIVPVFLTLLLEAFGFFATYKYHELGLRVFAWLTVISLCLSGIVLVIGLCFLVDHIFSNSGRGAQYRHVSYELSMHVYFSICVWIVPFIVAIIVTVLVFKLAKLIRMKKSETTTPI</sequence>
<organism evidence="2 4">
    <name type="scientific">Rotaria magnacalcarata</name>
    <dbReference type="NCBI Taxonomy" id="392030"/>
    <lineage>
        <taxon>Eukaryota</taxon>
        <taxon>Metazoa</taxon>
        <taxon>Spiralia</taxon>
        <taxon>Gnathifera</taxon>
        <taxon>Rotifera</taxon>
        <taxon>Eurotatoria</taxon>
        <taxon>Bdelloidea</taxon>
        <taxon>Philodinida</taxon>
        <taxon>Philodinidae</taxon>
        <taxon>Rotaria</taxon>
    </lineage>
</organism>
<dbReference type="Proteomes" id="UP000663834">
    <property type="component" value="Unassembled WGS sequence"/>
</dbReference>
<evidence type="ECO:0000313" key="4">
    <source>
        <dbReference type="Proteomes" id="UP000663834"/>
    </source>
</evidence>
<comment type="caution">
    <text evidence="2">The sequence shown here is derived from an EMBL/GenBank/DDBJ whole genome shotgun (WGS) entry which is preliminary data.</text>
</comment>
<proteinExistence type="predicted"/>
<evidence type="ECO:0000313" key="2">
    <source>
        <dbReference type="EMBL" id="CAF1553885.1"/>
    </source>
</evidence>
<evidence type="ECO:0000313" key="3">
    <source>
        <dbReference type="EMBL" id="CAF2058368.1"/>
    </source>
</evidence>
<keyword evidence="1" id="KW-0472">Membrane</keyword>
<feature type="transmembrane region" description="Helical" evidence="1">
    <location>
        <begin position="101"/>
        <end position="128"/>
    </location>
</feature>